<dbReference type="GeneID" id="3238897"/>
<sequence length="331" mass="38577">MIIKLHNHFLFKYRCYDMIIAILDNLRSILFPSLEYDTNPLFPESESAAAQVIYPTQQSTIQYGIGKQQSAIQNGYSNQQSTTPIESDNQPSTIQQENINQIFPSSNISDIIAWLQFTIQQSTTPNGFDFQQYIEQQQEISRVTRLLNELTEKKFITWLRCKNYLSSTDSRSNNEETTLYQEKLNRTLSESDKTYLQQAIARWLSVYEQSTTEFIPKSCIPLLPEKEDMKKAISEHYKTLQDQAIARLLSDDHQSTAQNGSYDQKAEQDEVIRLHHSIEQILTDKLLKQEQSPPVIYYPWGRPCDFTLTSITFYENIYKFHLCALRGFTRC</sequence>
<dbReference type="Proteomes" id="UP000203537">
    <property type="component" value="Genome"/>
</dbReference>
<protein>
    <submittedName>
        <fullName evidence="1">Uncharacterized protein</fullName>
    </submittedName>
</protein>
<organism evidence="1 2">
    <name type="scientific">Bracoviriform congregatae</name>
    <dbReference type="NCBI Taxonomy" id="39640"/>
    <lineage>
        <taxon>Viruses</taxon>
        <taxon>Viruses incertae sedis</taxon>
        <taxon>Polydnaviriformidae</taxon>
        <taxon>Bracoviriform</taxon>
    </lineage>
</organism>
<dbReference type="RefSeq" id="YP_184852.1">
    <property type="nucleotide sequence ID" value="NC_006651.1"/>
</dbReference>
<reference evidence="1 2" key="1">
    <citation type="journal article" date="2004" name="Science">
        <title>Genome sequence of a polydnavirus: insights into symbiotic virus evolution.</title>
        <authorList>
            <person name="Espagne E."/>
            <person name="Dupuy C."/>
            <person name="Huguet E."/>
            <person name="Cattolico L."/>
            <person name="Provost B."/>
            <person name="Martins N."/>
            <person name="Poirie M."/>
            <person name="Periquet G."/>
            <person name="Drezen J.M."/>
        </authorList>
    </citation>
    <scope>NUCLEOTIDE SEQUENCE [LARGE SCALE GENOMIC DNA]</scope>
</reference>
<evidence type="ECO:0000313" key="2">
    <source>
        <dbReference type="Proteomes" id="UP000203537"/>
    </source>
</evidence>
<proteinExistence type="predicted"/>
<dbReference type="KEGG" id="vg:3238897"/>
<gene>
    <name evidence="1" type="ORF">CcBV_20.1</name>
</gene>
<name>Q5ZNY2_9VIRU</name>
<evidence type="ECO:0000313" key="1">
    <source>
        <dbReference type="EMBL" id="CAG17474.1"/>
    </source>
</evidence>
<dbReference type="EMBL" id="AJ632322">
    <property type="protein sequence ID" value="CAG17474.1"/>
    <property type="molecule type" value="Genomic_DNA"/>
</dbReference>
<accession>Q5ZNY2</accession>